<dbReference type="Proteomes" id="UP000031368">
    <property type="component" value="Plasmid pRgalR602b"/>
</dbReference>
<sequence>MQGAETKAMDIAVVSSTISPEAFPISCLQGPQRPTLGADRQIFFEIEQILVQFLRASGKVSSRAGYCLLSNAVFLRLHLSRLALSLGAFGMRPSRNSHRLEKRDCL</sequence>
<gene>
    <name evidence="1" type="ORF">RGR602_PB00190</name>
</gene>
<protein>
    <submittedName>
        <fullName evidence="1">Uncharacterized protein</fullName>
    </submittedName>
</protein>
<dbReference type="KEGG" id="rga:RGR602_PB00190"/>
<proteinExistence type="predicted"/>
<name>A0A0B4XB06_9HYPH</name>
<evidence type="ECO:0000313" key="1">
    <source>
        <dbReference type="EMBL" id="AJD43727.1"/>
    </source>
</evidence>
<keyword evidence="1" id="KW-0614">Plasmid</keyword>
<organism evidence="1 2">
    <name type="scientific">Rhizobium gallicum bv. gallicum R602sp</name>
    <dbReference type="NCBI Taxonomy" id="1041138"/>
    <lineage>
        <taxon>Bacteria</taxon>
        <taxon>Pseudomonadati</taxon>
        <taxon>Pseudomonadota</taxon>
        <taxon>Alphaproteobacteria</taxon>
        <taxon>Hyphomicrobiales</taxon>
        <taxon>Rhizobiaceae</taxon>
        <taxon>Rhizobium/Agrobacterium group</taxon>
        <taxon>Rhizobium</taxon>
    </lineage>
</organism>
<keyword evidence="2" id="KW-1185">Reference proteome</keyword>
<dbReference type="EMBL" id="CP006879">
    <property type="protein sequence ID" value="AJD43727.1"/>
    <property type="molecule type" value="Genomic_DNA"/>
</dbReference>
<evidence type="ECO:0000313" key="2">
    <source>
        <dbReference type="Proteomes" id="UP000031368"/>
    </source>
</evidence>
<geneLocation type="plasmid" evidence="1 2">
    <name>pRgalR602b</name>
</geneLocation>
<dbReference type="HOGENOM" id="CLU_2221061_0_0_5"/>
<dbReference type="AlphaFoldDB" id="A0A0B4XB06"/>
<accession>A0A0B4XB06</accession>
<reference evidence="1 2" key="1">
    <citation type="submission" date="2013-11" db="EMBL/GenBank/DDBJ databases">
        <title>Complete genome sequence of Rhizobium gallicum bv. gallicum R602.</title>
        <authorList>
            <person name="Bustos P."/>
            <person name="Santamaria R.I."/>
            <person name="Lozano L."/>
            <person name="Acosta J.L."/>
            <person name="Ormeno-Orrillo E."/>
            <person name="Rogel M.A."/>
            <person name="Romero D."/>
            <person name="Cevallos M.A."/>
            <person name="Martinez-Romero E."/>
            <person name="Gonzalez V."/>
        </authorList>
    </citation>
    <scope>NUCLEOTIDE SEQUENCE [LARGE SCALE GENOMIC DNA]</scope>
    <source>
        <strain evidence="1 2">R602</strain>
        <plasmid evidence="1 2">pRgalR602b</plasmid>
    </source>
</reference>